<evidence type="ECO:0000256" key="2">
    <source>
        <dbReference type="ARBA" id="ARBA00022472"/>
    </source>
</evidence>
<dbReference type="GO" id="GO:0006353">
    <property type="term" value="P:DNA-templated transcription termination"/>
    <property type="evidence" value="ECO:0007669"/>
    <property type="project" value="UniProtKB-KW"/>
</dbReference>
<dbReference type="Pfam" id="PF02536">
    <property type="entry name" value="mTERF"/>
    <property type="match status" value="1"/>
</dbReference>
<dbReference type="SMART" id="SM00733">
    <property type="entry name" value="Mterf"/>
    <property type="match status" value="4"/>
</dbReference>
<evidence type="ECO:0000313" key="5">
    <source>
        <dbReference type="Proteomes" id="UP000708148"/>
    </source>
</evidence>
<dbReference type="InterPro" id="IPR038538">
    <property type="entry name" value="MTERF_sf"/>
</dbReference>
<keyword evidence="3" id="KW-0809">Transit peptide</keyword>
<keyword evidence="2" id="KW-0804">Transcription</keyword>
<dbReference type="GO" id="GO:0003676">
    <property type="term" value="F:nucleic acid binding"/>
    <property type="evidence" value="ECO:0007669"/>
    <property type="project" value="InterPro"/>
</dbReference>
<protein>
    <submittedName>
        <fullName evidence="4">Uncharacterized protein</fullName>
    </submittedName>
</protein>
<accession>A0A8S1J2C6</accession>
<keyword evidence="5" id="KW-1185">Reference proteome</keyword>
<comment type="caution">
    <text evidence="4">The sequence shown here is derived from an EMBL/GenBank/DDBJ whole genome shotgun (WGS) entry which is preliminary data.</text>
</comment>
<evidence type="ECO:0000256" key="3">
    <source>
        <dbReference type="ARBA" id="ARBA00022946"/>
    </source>
</evidence>
<dbReference type="PANTHER" id="PTHR13068">
    <property type="entry name" value="CGI-12 PROTEIN-RELATED"/>
    <property type="match status" value="1"/>
</dbReference>
<dbReference type="AlphaFoldDB" id="A0A8S1J2C6"/>
<dbReference type="Proteomes" id="UP000708148">
    <property type="component" value="Unassembled WGS sequence"/>
</dbReference>
<gene>
    <name evidence="4" type="ORF">OSTQU699_LOCUS5503</name>
</gene>
<keyword evidence="2" id="KW-0806">Transcription termination</keyword>
<comment type="similarity">
    <text evidence="1">Belongs to the mTERF family.</text>
</comment>
<dbReference type="Gene3D" id="1.25.70.10">
    <property type="entry name" value="Transcription termination factor 3, mitochondrial"/>
    <property type="match status" value="1"/>
</dbReference>
<keyword evidence="2" id="KW-0805">Transcription regulation</keyword>
<proteinExistence type="inferred from homology"/>
<dbReference type="PANTHER" id="PTHR13068:SF112">
    <property type="entry name" value="TRANSCRIPTION TERMINATION FACTOR 3, MITOCHONDRIAL"/>
    <property type="match status" value="1"/>
</dbReference>
<evidence type="ECO:0000256" key="1">
    <source>
        <dbReference type="ARBA" id="ARBA00007692"/>
    </source>
</evidence>
<reference evidence="4" key="1">
    <citation type="submission" date="2020-12" db="EMBL/GenBank/DDBJ databases">
        <authorList>
            <person name="Iha C."/>
        </authorList>
    </citation>
    <scope>NUCLEOTIDE SEQUENCE</scope>
</reference>
<dbReference type="OrthoDB" id="637682at2759"/>
<evidence type="ECO:0000313" key="4">
    <source>
        <dbReference type="EMBL" id="CAD7700144.1"/>
    </source>
</evidence>
<dbReference type="InterPro" id="IPR003690">
    <property type="entry name" value="MTERF"/>
</dbReference>
<sequence>MAERSPELLVAPLASWVDFLTSYGVVRREVLGLLDRAPGAVAGNSILGAGRAILRMKGLGLTDRAIASQVLPRWPELLARDAEAEMGPVIDRLGELLPDQRRVREVICRSPGFLRFDVEERLGPTLAFLEQGVGLDEAEVRQVAAACLSVLLCDAERCLKPKVAFLASLGLDAGEVKAVFTANPQIVEFTDSNLRRKWHFLVHKMDGGTADVLSFPAYFSKSLLREIGPRHGYVSSHRTHGSVSSCFFTARCDPAGRLSLASFHIASFLCESVFLSSSLVFSCLG</sequence>
<organism evidence="4 5">
    <name type="scientific">Ostreobium quekettii</name>
    <dbReference type="NCBI Taxonomy" id="121088"/>
    <lineage>
        <taxon>Eukaryota</taxon>
        <taxon>Viridiplantae</taxon>
        <taxon>Chlorophyta</taxon>
        <taxon>core chlorophytes</taxon>
        <taxon>Ulvophyceae</taxon>
        <taxon>TCBD clade</taxon>
        <taxon>Bryopsidales</taxon>
        <taxon>Ostreobineae</taxon>
        <taxon>Ostreobiaceae</taxon>
        <taxon>Ostreobium</taxon>
    </lineage>
</organism>
<dbReference type="EMBL" id="CAJHUC010001185">
    <property type="protein sequence ID" value="CAD7700144.1"/>
    <property type="molecule type" value="Genomic_DNA"/>
</dbReference>
<name>A0A8S1J2C6_9CHLO</name>